<comment type="subcellular location">
    <subcellularLocation>
        <location evidence="1">Nucleus</location>
    </subcellularLocation>
</comment>
<keyword evidence="4" id="KW-0804">Transcription</keyword>
<dbReference type="InterPro" id="IPR036093">
    <property type="entry name" value="NAC_dom_sf"/>
</dbReference>
<dbReference type="GO" id="GO:0005634">
    <property type="term" value="C:nucleus"/>
    <property type="evidence" value="ECO:0007669"/>
    <property type="project" value="UniProtKB-SubCell"/>
</dbReference>
<protein>
    <submittedName>
        <fullName evidence="8">NAC domain-containing protein 76 isoform X1</fullName>
    </submittedName>
</protein>
<dbReference type="SUPFAM" id="SSF101941">
    <property type="entry name" value="NAC domain"/>
    <property type="match status" value="1"/>
</dbReference>
<dbReference type="GO" id="GO:0003677">
    <property type="term" value="F:DNA binding"/>
    <property type="evidence" value="ECO:0007669"/>
    <property type="project" value="UniProtKB-KW"/>
</dbReference>
<dbReference type="Proteomes" id="UP000283530">
    <property type="component" value="Unassembled WGS sequence"/>
</dbReference>
<dbReference type="InterPro" id="IPR003441">
    <property type="entry name" value="NAC-dom"/>
</dbReference>
<keyword evidence="9" id="KW-1185">Reference proteome</keyword>
<dbReference type="EMBL" id="QPKB01000011">
    <property type="protein sequence ID" value="RWR95322.1"/>
    <property type="molecule type" value="Genomic_DNA"/>
</dbReference>
<evidence type="ECO:0000256" key="1">
    <source>
        <dbReference type="ARBA" id="ARBA00004123"/>
    </source>
</evidence>
<evidence type="ECO:0000313" key="8">
    <source>
        <dbReference type="EMBL" id="RWR95322.1"/>
    </source>
</evidence>
<evidence type="ECO:0000256" key="2">
    <source>
        <dbReference type="ARBA" id="ARBA00023015"/>
    </source>
</evidence>
<keyword evidence="2" id="KW-0805">Transcription regulation</keyword>
<dbReference type="Pfam" id="PF02365">
    <property type="entry name" value="NAM"/>
    <property type="match status" value="1"/>
</dbReference>
<reference evidence="8 9" key="1">
    <citation type="journal article" date="2019" name="Nat. Plants">
        <title>Stout camphor tree genome fills gaps in understanding of flowering plant genome evolution.</title>
        <authorList>
            <person name="Chaw S.M."/>
            <person name="Liu Y.C."/>
            <person name="Wu Y.W."/>
            <person name="Wang H.Y."/>
            <person name="Lin C.I."/>
            <person name="Wu C.S."/>
            <person name="Ke H.M."/>
            <person name="Chang L.Y."/>
            <person name="Hsu C.Y."/>
            <person name="Yang H.T."/>
            <person name="Sudianto E."/>
            <person name="Hsu M.H."/>
            <person name="Wu K.P."/>
            <person name="Wang L.N."/>
            <person name="Leebens-Mack J.H."/>
            <person name="Tsai I.J."/>
        </authorList>
    </citation>
    <scope>NUCLEOTIDE SEQUENCE [LARGE SCALE GENOMIC DNA]</scope>
    <source>
        <strain evidence="9">cv. Chaw 1501</strain>
        <tissue evidence="8">Young leaves</tissue>
    </source>
</reference>
<gene>
    <name evidence="8" type="ORF">CKAN_02466100</name>
</gene>
<keyword evidence="5" id="KW-0539">Nucleus</keyword>
<evidence type="ECO:0000313" key="9">
    <source>
        <dbReference type="Proteomes" id="UP000283530"/>
    </source>
</evidence>
<dbReference type="PROSITE" id="PS51005">
    <property type="entry name" value="NAC"/>
    <property type="match status" value="1"/>
</dbReference>
<feature type="compositionally biased region" description="Gly residues" evidence="6">
    <location>
        <begin position="166"/>
        <end position="175"/>
    </location>
</feature>
<evidence type="ECO:0000256" key="4">
    <source>
        <dbReference type="ARBA" id="ARBA00023163"/>
    </source>
</evidence>
<proteinExistence type="predicted"/>
<dbReference type="AlphaFoldDB" id="A0A3S3R4N9"/>
<accession>A0A3S3R4N9</accession>
<evidence type="ECO:0000256" key="6">
    <source>
        <dbReference type="SAM" id="MobiDB-lite"/>
    </source>
</evidence>
<dbReference type="PANTHER" id="PTHR31989">
    <property type="entry name" value="NAC DOMAIN-CONTAINING PROTEIN 82-RELATED"/>
    <property type="match status" value="1"/>
</dbReference>
<organism evidence="8 9">
    <name type="scientific">Cinnamomum micranthum f. kanehirae</name>
    <dbReference type="NCBI Taxonomy" id="337451"/>
    <lineage>
        <taxon>Eukaryota</taxon>
        <taxon>Viridiplantae</taxon>
        <taxon>Streptophyta</taxon>
        <taxon>Embryophyta</taxon>
        <taxon>Tracheophyta</taxon>
        <taxon>Spermatophyta</taxon>
        <taxon>Magnoliopsida</taxon>
        <taxon>Magnoliidae</taxon>
        <taxon>Laurales</taxon>
        <taxon>Lauraceae</taxon>
        <taxon>Cinnamomum</taxon>
    </lineage>
</organism>
<keyword evidence="3" id="KW-0238">DNA-binding</keyword>
<feature type="region of interest" description="Disordered" evidence="6">
    <location>
        <begin position="148"/>
        <end position="195"/>
    </location>
</feature>
<evidence type="ECO:0000256" key="5">
    <source>
        <dbReference type="ARBA" id="ARBA00023242"/>
    </source>
</evidence>
<dbReference type="GO" id="GO:0006355">
    <property type="term" value="P:regulation of DNA-templated transcription"/>
    <property type="evidence" value="ECO:0007669"/>
    <property type="project" value="InterPro"/>
</dbReference>
<dbReference type="Gene3D" id="2.170.150.80">
    <property type="entry name" value="NAC domain"/>
    <property type="match status" value="1"/>
</dbReference>
<evidence type="ECO:0000256" key="3">
    <source>
        <dbReference type="ARBA" id="ARBA00023125"/>
    </source>
</evidence>
<name>A0A3S3R4N9_9MAGN</name>
<comment type="caution">
    <text evidence="8">The sequence shown here is derived from an EMBL/GenBank/DDBJ whole genome shotgun (WGS) entry which is preliminary data.</text>
</comment>
<dbReference type="OrthoDB" id="774757at2759"/>
<evidence type="ECO:0000259" key="7">
    <source>
        <dbReference type="PROSITE" id="PS51005"/>
    </source>
</evidence>
<sequence>MTPNLPPGFQFNPSPSVLLKDYLLKKVLGVQLPSDAVIEGEVYGGDAQLPEADDIGDRELYKFVKNKKNEKGTKTKRMTKNGYWKVTGNKKEIKDESGKHTIGTMRSLVLVETNNSGRKRTLLMDEYSLDGSLKNIINSEGWVVCKIKQSKRSPERPNSQEEEEGGGGGGGGGYDGLTSRPTASPAPQGIDNRSSNLVIDERHCVDMDVIWASMQDNQAMDQSFDQSSTMMEPPALDDNWKNDYDWANFVNECLDYTYDPESQA</sequence>
<feature type="domain" description="NAC" evidence="7">
    <location>
        <begin position="5"/>
        <end position="150"/>
    </location>
</feature>